<accession>A0ABQ9GBX9</accession>
<organism evidence="2 3">
    <name type="scientific">Dryococelus australis</name>
    <dbReference type="NCBI Taxonomy" id="614101"/>
    <lineage>
        <taxon>Eukaryota</taxon>
        <taxon>Metazoa</taxon>
        <taxon>Ecdysozoa</taxon>
        <taxon>Arthropoda</taxon>
        <taxon>Hexapoda</taxon>
        <taxon>Insecta</taxon>
        <taxon>Pterygota</taxon>
        <taxon>Neoptera</taxon>
        <taxon>Polyneoptera</taxon>
        <taxon>Phasmatodea</taxon>
        <taxon>Verophasmatodea</taxon>
        <taxon>Anareolatae</taxon>
        <taxon>Phasmatidae</taxon>
        <taxon>Eurycanthinae</taxon>
        <taxon>Dryococelus</taxon>
    </lineage>
</organism>
<comment type="caution">
    <text evidence="2">The sequence shown here is derived from an EMBL/GenBank/DDBJ whole genome shotgun (WGS) entry which is preliminary data.</text>
</comment>
<proteinExistence type="predicted"/>
<reference evidence="2 3" key="1">
    <citation type="submission" date="2023-02" db="EMBL/GenBank/DDBJ databases">
        <title>LHISI_Scaffold_Assembly.</title>
        <authorList>
            <person name="Stuart O.P."/>
            <person name="Cleave R."/>
            <person name="Magrath M.J.L."/>
            <person name="Mikheyev A.S."/>
        </authorList>
    </citation>
    <scope>NUCLEOTIDE SEQUENCE [LARGE SCALE GENOMIC DNA]</scope>
    <source>
        <strain evidence="2">Daus_M_001</strain>
        <tissue evidence="2">Leg muscle</tissue>
    </source>
</reference>
<dbReference type="Proteomes" id="UP001159363">
    <property type="component" value="Chromosome 12"/>
</dbReference>
<feature type="region of interest" description="Disordered" evidence="1">
    <location>
        <begin position="610"/>
        <end position="636"/>
    </location>
</feature>
<evidence type="ECO:0000313" key="2">
    <source>
        <dbReference type="EMBL" id="KAJ8869920.1"/>
    </source>
</evidence>
<keyword evidence="3" id="KW-1185">Reference proteome</keyword>
<dbReference type="EMBL" id="JARBHB010000013">
    <property type="protein sequence ID" value="KAJ8869920.1"/>
    <property type="molecule type" value="Genomic_DNA"/>
</dbReference>
<evidence type="ECO:0000313" key="3">
    <source>
        <dbReference type="Proteomes" id="UP001159363"/>
    </source>
</evidence>
<gene>
    <name evidence="2" type="ORF">PR048_028930</name>
</gene>
<name>A0ABQ9GBX9_9NEOP</name>
<evidence type="ECO:0000256" key="1">
    <source>
        <dbReference type="SAM" id="MobiDB-lite"/>
    </source>
</evidence>
<feature type="compositionally biased region" description="Polar residues" evidence="1">
    <location>
        <begin position="613"/>
        <end position="623"/>
    </location>
</feature>
<feature type="region of interest" description="Disordered" evidence="1">
    <location>
        <begin position="1"/>
        <end position="36"/>
    </location>
</feature>
<protein>
    <submittedName>
        <fullName evidence="2">Uncharacterized protein</fullName>
    </submittedName>
</protein>
<sequence length="667" mass="73819">MRAQPSGKPGKQKLPAAGARAHKSAIPSPSAAPGDRQLVCCSTARRARKWKQLTAINCLHLTTAGGGKKIKWRGKKDLYNPLSLLPFQPTQHLPALYQAFPPETEKKKILLLGNPNDIKNMNSARQDKPNTERMTEIPQSVPELYEEEFYNPDFCLLIKQSITLFPLTIHRRCHVSINFAYGAVAAAVAQRFACSPHTKANQAQSPAGSLPNFRKWLSCRTMPLVGGFSRGSPVSPVLLFQRCSILTSITLIGSQDLAHPNVRLMLTNEHRETSELLKTSMSQCSGCQLRQLTSTLFRSLGGGGWRVQPFYNLRPRRSEVCMEQRRNEGAGEKGDLRENPPTSVIVDTIPTCENLPATPLGIGPGSPLVSIRVTNTDISRATVVERLVCSPPTKANRVQSPAGQLPDFCMWESSDDNAGRRVFSGISRFFHPFIPVPLHTDSITSIDSQDHAVKSCPNLFTPFCNSSFPLLLGLSRVVDFFSNVSAVVAAATFRERYLTSWLENKPRSLEIDDNGRESLRTMQKSPFFGIYLPRSRLLEQVRGTTRPDDAKVSHVAHVKAVRVRETISEYRLATDKVCGTTVPGGRTWPLVLFATGRDLRSRYYLRARRKAGSTRTQRVSQQSRGKEALPWSPAGPSRLAELPCETRMTNCGHAVPPAFTRDGGGWG</sequence>